<dbReference type="Proteomes" id="UP000298416">
    <property type="component" value="Unassembled WGS sequence"/>
</dbReference>
<accession>A0A8X8ZXB9</accession>
<dbReference type="EMBL" id="PNBA02000006">
    <property type="protein sequence ID" value="KAG6421982.1"/>
    <property type="molecule type" value="Genomic_DNA"/>
</dbReference>
<comment type="similarity">
    <text evidence="1">Belongs to the UDP-glycosyltransferase family.</text>
</comment>
<dbReference type="GO" id="GO:0080043">
    <property type="term" value="F:quercetin 3-O-glucosyltransferase activity"/>
    <property type="evidence" value="ECO:0007669"/>
    <property type="project" value="TreeGrafter"/>
</dbReference>
<dbReference type="SUPFAM" id="SSF53756">
    <property type="entry name" value="UDP-Glycosyltransferase/glycogen phosphorylase"/>
    <property type="match status" value="1"/>
</dbReference>
<protein>
    <submittedName>
        <fullName evidence="3">Uncharacterized protein</fullName>
    </submittedName>
</protein>
<evidence type="ECO:0000313" key="3">
    <source>
        <dbReference type="EMBL" id="KAG6421982.1"/>
    </source>
</evidence>
<dbReference type="PANTHER" id="PTHR11926">
    <property type="entry name" value="GLUCOSYL/GLUCURONOSYL TRANSFERASES"/>
    <property type="match status" value="1"/>
</dbReference>
<dbReference type="InterPro" id="IPR002213">
    <property type="entry name" value="UDP_glucos_trans"/>
</dbReference>
<keyword evidence="2" id="KW-0808">Transferase</keyword>
<name>A0A8X8ZXB9_SALSN</name>
<evidence type="ECO:0000256" key="2">
    <source>
        <dbReference type="ARBA" id="ARBA00022679"/>
    </source>
</evidence>
<dbReference type="Pfam" id="PF00201">
    <property type="entry name" value="UDPGT"/>
    <property type="match status" value="1"/>
</dbReference>
<comment type="caution">
    <text evidence="3">The sequence shown here is derived from an EMBL/GenBank/DDBJ whole genome shotgun (WGS) entry which is preliminary data.</text>
</comment>
<sequence>MRNASRADAVLLNTFDDLETEVLDAIREKFDTVATIGPLQLLEKEVESPELWGIRSSLWKEDDSSIAWLDGQAPNSVLYMNFGSITVLSPEQLLEFMWGLANSGQHFLWIIRPDLVSGEKAVLPEEVTALSEGVPMICWPFFAEQHTNYRYACRDWGVGMEIEGVVTRQKVAEVVKVLMEGEKGKGKGMRKKALEWKNRRGGWWLLRPQFGLVDQSDSAKKLDWEI</sequence>
<keyword evidence="4" id="KW-1185">Reference proteome</keyword>
<evidence type="ECO:0000313" key="4">
    <source>
        <dbReference type="Proteomes" id="UP000298416"/>
    </source>
</evidence>
<gene>
    <name evidence="3" type="ORF">SASPL_118542</name>
</gene>
<dbReference type="Gene3D" id="3.40.50.2000">
    <property type="entry name" value="Glycogen Phosphorylase B"/>
    <property type="match status" value="3"/>
</dbReference>
<organism evidence="3">
    <name type="scientific">Salvia splendens</name>
    <name type="common">Scarlet sage</name>
    <dbReference type="NCBI Taxonomy" id="180675"/>
    <lineage>
        <taxon>Eukaryota</taxon>
        <taxon>Viridiplantae</taxon>
        <taxon>Streptophyta</taxon>
        <taxon>Embryophyta</taxon>
        <taxon>Tracheophyta</taxon>
        <taxon>Spermatophyta</taxon>
        <taxon>Magnoliopsida</taxon>
        <taxon>eudicotyledons</taxon>
        <taxon>Gunneridae</taxon>
        <taxon>Pentapetalae</taxon>
        <taxon>asterids</taxon>
        <taxon>lamiids</taxon>
        <taxon>Lamiales</taxon>
        <taxon>Lamiaceae</taxon>
        <taxon>Nepetoideae</taxon>
        <taxon>Mentheae</taxon>
        <taxon>Salviinae</taxon>
        <taxon>Salvia</taxon>
        <taxon>Salvia subgen. Calosphace</taxon>
        <taxon>core Calosphace</taxon>
    </lineage>
</organism>
<dbReference type="AlphaFoldDB" id="A0A8X8ZXB9"/>
<dbReference type="GO" id="GO:0080044">
    <property type="term" value="F:quercetin 7-O-glucosyltransferase activity"/>
    <property type="evidence" value="ECO:0007669"/>
    <property type="project" value="TreeGrafter"/>
</dbReference>
<evidence type="ECO:0000256" key="1">
    <source>
        <dbReference type="ARBA" id="ARBA00009995"/>
    </source>
</evidence>
<proteinExistence type="inferred from homology"/>
<reference evidence="3" key="2">
    <citation type="submission" date="2020-08" db="EMBL/GenBank/DDBJ databases">
        <title>Plant Genome Project.</title>
        <authorList>
            <person name="Zhang R.-G."/>
        </authorList>
    </citation>
    <scope>NUCLEOTIDE SEQUENCE</scope>
    <source>
        <strain evidence="3">Huo1</strain>
        <tissue evidence="3">Leaf</tissue>
    </source>
</reference>
<dbReference type="PANTHER" id="PTHR11926:SF774">
    <property type="entry name" value="UDP-GLYCOSYLTRANSFERASE 85A1-RELATED"/>
    <property type="match status" value="1"/>
</dbReference>
<reference evidence="3" key="1">
    <citation type="submission" date="2018-01" db="EMBL/GenBank/DDBJ databases">
        <authorList>
            <person name="Mao J.F."/>
        </authorList>
    </citation>
    <scope>NUCLEOTIDE SEQUENCE</scope>
    <source>
        <strain evidence="3">Huo1</strain>
        <tissue evidence="3">Leaf</tissue>
    </source>
</reference>